<gene>
    <name evidence="1" type="ORF">IEZ26_22065</name>
</gene>
<comment type="caution">
    <text evidence="1">The sequence shown here is derived from an EMBL/GenBank/DDBJ whole genome shotgun (WGS) entry which is preliminary data.</text>
</comment>
<protein>
    <submittedName>
        <fullName evidence="1">Histidine phosphatase family protein</fullName>
    </submittedName>
</protein>
<dbReference type="SMART" id="SM00855">
    <property type="entry name" value="PGAM"/>
    <property type="match status" value="1"/>
</dbReference>
<accession>A0ABR8NGR7</accession>
<dbReference type="RefSeq" id="WP_191197176.1">
    <property type="nucleotide sequence ID" value="NZ_JACXYZ010000005.1"/>
</dbReference>
<keyword evidence="2" id="KW-1185">Reference proteome</keyword>
<dbReference type="PANTHER" id="PTHR47623">
    <property type="entry name" value="OS09G0287300 PROTEIN"/>
    <property type="match status" value="1"/>
</dbReference>
<dbReference type="InterPro" id="IPR029033">
    <property type="entry name" value="His_PPase_superfam"/>
</dbReference>
<organism evidence="1 2">
    <name type="scientific">Nocardioides cavernae</name>
    <dbReference type="NCBI Taxonomy" id="1921566"/>
    <lineage>
        <taxon>Bacteria</taxon>
        <taxon>Bacillati</taxon>
        <taxon>Actinomycetota</taxon>
        <taxon>Actinomycetes</taxon>
        <taxon>Propionibacteriales</taxon>
        <taxon>Nocardioidaceae</taxon>
        <taxon>Nocardioides</taxon>
    </lineage>
</organism>
<dbReference type="CDD" id="cd07067">
    <property type="entry name" value="HP_PGM_like"/>
    <property type="match status" value="1"/>
</dbReference>
<dbReference type="Gene3D" id="3.40.50.1240">
    <property type="entry name" value="Phosphoglycerate mutase-like"/>
    <property type="match status" value="1"/>
</dbReference>
<name>A0ABR8NGR7_9ACTN</name>
<dbReference type="EMBL" id="JACXYZ010000005">
    <property type="protein sequence ID" value="MBD3927324.1"/>
    <property type="molecule type" value="Genomic_DNA"/>
</dbReference>
<evidence type="ECO:0000313" key="1">
    <source>
        <dbReference type="EMBL" id="MBD3927324.1"/>
    </source>
</evidence>
<evidence type="ECO:0000313" key="2">
    <source>
        <dbReference type="Proteomes" id="UP000618818"/>
    </source>
</evidence>
<proteinExistence type="predicted"/>
<dbReference type="PANTHER" id="PTHR47623:SF1">
    <property type="entry name" value="OS09G0287300 PROTEIN"/>
    <property type="match status" value="1"/>
</dbReference>
<dbReference type="SUPFAM" id="SSF53254">
    <property type="entry name" value="Phosphoglycerate mutase-like"/>
    <property type="match status" value="1"/>
</dbReference>
<dbReference type="InterPro" id="IPR013078">
    <property type="entry name" value="His_Pase_superF_clade-1"/>
</dbReference>
<dbReference type="Pfam" id="PF00300">
    <property type="entry name" value="His_Phos_1"/>
    <property type="match status" value="1"/>
</dbReference>
<dbReference type="Proteomes" id="UP000618818">
    <property type="component" value="Unassembled WGS sequence"/>
</dbReference>
<sequence length="181" mass="19047">MQESVGKTSDAGSRRLVVMRHAKAEHSASTDHVRALAERGMGDAEAVGRWMRDHGVEPDAALVSDALRTQQTWQQVAAGAGWDEGIVVFSEALYAAGTDSAFDLLREVAGDIRTLVVIGHNPTMGSLAELVDDGEGDSEATTAMLTRGFPTSAVAVFTVEGRWADLGPGTARLDAFHVGAA</sequence>
<reference evidence="1 2" key="1">
    <citation type="submission" date="2020-09" db="EMBL/GenBank/DDBJ databases">
        <title>novel species in genus Nocardioides.</title>
        <authorList>
            <person name="Zhang G."/>
        </authorList>
    </citation>
    <scope>NUCLEOTIDE SEQUENCE [LARGE SCALE GENOMIC DNA]</scope>
    <source>
        <strain evidence="1 2">KCTC 39551</strain>
    </source>
</reference>